<evidence type="ECO:0000313" key="7">
    <source>
        <dbReference type="EMBL" id="RIQ29571.1"/>
    </source>
</evidence>
<sequence>MSPRRLPTFLLVALVGAAALAGCGSDGDTSGNDPGSGATGGAPADGAFPVTIEHALGEATIEEAPERVVTWGPSNQDAVLALGVTPVAMPFFDYGGDDEGVLPWVREALGDADLPELLPNAAGEEIPYEAIAEAQPDVILAVYSGLTQEEYDTLSAIAPTVAYPDAPWSTPWQEQTTIIGRALGREDEAERLVGDTEQYLATRTEEYPELAGATFAYGTEDGGQLALYTSDDVRVRLLADLGMTPAPYVDEHAEGDGVYYYVSPELAGDVESDVFVAWFNDQAAADAFAADPAYAQIPAVAAGAFAPIAGEDYVSASSAPTVLSIPWMLDDYLPQLADAVAASAASAGSTASATGE</sequence>
<proteinExistence type="inferred from homology"/>
<dbReference type="EMBL" id="QUAL01000072">
    <property type="protein sequence ID" value="RIQ29571.1"/>
    <property type="molecule type" value="Genomic_DNA"/>
</dbReference>
<dbReference type="PROSITE" id="PS50983">
    <property type="entry name" value="FE_B12_PBP"/>
    <property type="match status" value="1"/>
</dbReference>
<gene>
    <name evidence="7" type="ORF">DY240_08365</name>
</gene>
<dbReference type="GO" id="GO:1901678">
    <property type="term" value="P:iron coordination entity transport"/>
    <property type="evidence" value="ECO:0007669"/>
    <property type="project" value="UniProtKB-ARBA"/>
</dbReference>
<evidence type="ECO:0000256" key="3">
    <source>
        <dbReference type="ARBA" id="ARBA00022448"/>
    </source>
</evidence>
<protein>
    <submittedName>
        <fullName evidence="7">Iron-siderophore ABC transporter substrate-binding protein</fullName>
    </submittedName>
</protein>
<evidence type="ECO:0000256" key="5">
    <source>
        <dbReference type="SAM" id="SignalP"/>
    </source>
</evidence>
<feature type="chain" id="PRO_5038620263" evidence="5">
    <location>
        <begin position="22"/>
        <end position="356"/>
    </location>
</feature>
<reference evidence="7 8" key="1">
    <citation type="submission" date="2018-09" db="EMBL/GenBank/DDBJ databases">
        <title>Isolation, diversity and antifungal activity of actinobacteria from wheat.</title>
        <authorList>
            <person name="Han C."/>
        </authorList>
    </citation>
    <scope>NUCLEOTIDE SEQUENCE [LARGE SCALE GENOMIC DNA]</scope>
    <source>
        <strain evidence="7 8">NEAU-YY265</strain>
    </source>
</reference>
<dbReference type="OrthoDB" id="1846031at2"/>
<dbReference type="PANTHER" id="PTHR30532">
    <property type="entry name" value="IRON III DICITRATE-BINDING PERIPLASMIC PROTEIN"/>
    <property type="match status" value="1"/>
</dbReference>
<comment type="similarity">
    <text evidence="2">Belongs to the bacterial solute-binding protein 8 family.</text>
</comment>
<dbReference type="GO" id="GO:0030288">
    <property type="term" value="C:outer membrane-bounded periplasmic space"/>
    <property type="evidence" value="ECO:0007669"/>
    <property type="project" value="TreeGrafter"/>
</dbReference>
<comment type="subcellular location">
    <subcellularLocation>
        <location evidence="1">Cell envelope</location>
    </subcellularLocation>
</comment>
<dbReference type="InterPro" id="IPR002491">
    <property type="entry name" value="ABC_transptr_periplasmic_BD"/>
</dbReference>
<organism evidence="7 8">
    <name type="scientific">Jiangella rhizosphaerae</name>
    <dbReference type="NCBI Taxonomy" id="2293569"/>
    <lineage>
        <taxon>Bacteria</taxon>
        <taxon>Bacillati</taxon>
        <taxon>Actinomycetota</taxon>
        <taxon>Actinomycetes</taxon>
        <taxon>Jiangellales</taxon>
        <taxon>Jiangellaceae</taxon>
        <taxon>Jiangella</taxon>
    </lineage>
</organism>
<evidence type="ECO:0000313" key="8">
    <source>
        <dbReference type="Proteomes" id="UP000284057"/>
    </source>
</evidence>
<comment type="caution">
    <text evidence="7">The sequence shown here is derived from an EMBL/GenBank/DDBJ whole genome shotgun (WGS) entry which is preliminary data.</text>
</comment>
<feature type="domain" description="Fe/B12 periplasmic-binding" evidence="6">
    <location>
        <begin position="67"/>
        <end position="340"/>
    </location>
</feature>
<keyword evidence="4 5" id="KW-0732">Signal</keyword>
<dbReference type="AlphaFoldDB" id="A0A418KT96"/>
<feature type="signal peptide" evidence="5">
    <location>
        <begin position="1"/>
        <end position="21"/>
    </location>
</feature>
<name>A0A418KT96_9ACTN</name>
<keyword evidence="8" id="KW-1185">Reference proteome</keyword>
<dbReference type="CDD" id="cd01146">
    <property type="entry name" value="FhuD"/>
    <property type="match status" value="1"/>
</dbReference>
<dbReference type="RefSeq" id="WP_119659481.1">
    <property type="nucleotide sequence ID" value="NZ_QUAL01000072.1"/>
</dbReference>
<dbReference type="PANTHER" id="PTHR30532:SF24">
    <property type="entry name" value="FERRIC ENTEROBACTIN-BINDING PERIPLASMIC PROTEIN FEPB"/>
    <property type="match status" value="1"/>
</dbReference>
<accession>A0A418KT96</accession>
<evidence type="ECO:0000256" key="1">
    <source>
        <dbReference type="ARBA" id="ARBA00004196"/>
    </source>
</evidence>
<evidence type="ECO:0000256" key="2">
    <source>
        <dbReference type="ARBA" id="ARBA00008814"/>
    </source>
</evidence>
<dbReference type="Proteomes" id="UP000284057">
    <property type="component" value="Unassembled WGS sequence"/>
</dbReference>
<dbReference type="Gene3D" id="3.40.50.1980">
    <property type="entry name" value="Nitrogenase molybdenum iron protein domain"/>
    <property type="match status" value="2"/>
</dbReference>
<evidence type="ECO:0000259" key="6">
    <source>
        <dbReference type="PROSITE" id="PS50983"/>
    </source>
</evidence>
<dbReference type="PROSITE" id="PS51257">
    <property type="entry name" value="PROKAR_LIPOPROTEIN"/>
    <property type="match status" value="1"/>
</dbReference>
<dbReference type="InterPro" id="IPR051313">
    <property type="entry name" value="Bact_iron-sidero_bind"/>
</dbReference>
<dbReference type="SUPFAM" id="SSF53807">
    <property type="entry name" value="Helical backbone' metal receptor"/>
    <property type="match status" value="1"/>
</dbReference>
<dbReference type="Pfam" id="PF01497">
    <property type="entry name" value="Peripla_BP_2"/>
    <property type="match status" value="1"/>
</dbReference>
<keyword evidence="3" id="KW-0813">Transport</keyword>
<evidence type="ECO:0000256" key="4">
    <source>
        <dbReference type="ARBA" id="ARBA00022729"/>
    </source>
</evidence>